<comment type="subcellular location">
    <subcellularLocation>
        <location evidence="1 6">Bacterial flagellum basal body</location>
    </subcellularLocation>
</comment>
<dbReference type="STRING" id="686340.Metal_1780"/>
<dbReference type="Pfam" id="PF00460">
    <property type="entry name" value="Flg_bb_rod"/>
    <property type="match status" value="1"/>
</dbReference>
<proteinExistence type="inferred from homology"/>
<evidence type="ECO:0000256" key="4">
    <source>
        <dbReference type="ARBA" id="ARBA00023143"/>
    </source>
</evidence>
<dbReference type="GO" id="GO:0030694">
    <property type="term" value="C:bacterial-type flagellum basal body, rod"/>
    <property type="evidence" value="ECO:0007669"/>
    <property type="project" value="InterPro"/>
</dbReference>
<dbReference type="InterPro" id="IPR001444">
    <property type="entry name" value="Flag_bb_rod_N"/>
</dbReference>
<dbReference type="RefSeq" id="WP_005371491.1">
    <property type="nucleotide sequence ID" value="NZ_CM001475.1"/>
</dbReference>
<dbReference type="eggNOG" id="COG1815">
    <property type="taxonomic scope" value="Bacteria"/>
</dbReference>
<keyword evidence="8" id="KW-0282">Flagellum</keyword>
<comment type="function">
    <text evidence="5 6">Structural component of flagellum, the bacterial motility apparatus. Part of the rod structure of flagellar basal body.</text>
</comment>
<dbReference type="PANTHER" id="PTHR30435">
    <property type="entry name" value="FLAGELLAR PROTEIN"/>
    <property type="match status" value="1"/>
</dbReference>
<dbReference type="PIRSF" id="PIRSF002889">
    <property type="entry name" value="Rod_FlgB"/>
    <property type="match status" value="1"/>
</dbReference>
<dbReference type="PANTHER" id="PTHR30435:SF12">
    <property type="entry name" value="FLAGELLAR BASAL BODY ROD PROTEIN FLGB"/>
    <property type="match status" value="1"/>
</dbReference>
<dbReference type="EMBL" id="CM001475">
    <property type="protein sequence ID" value="EIC29547.1"/>
    <property type="molecule type" value="Genomic_DNA"/>
</dbReference>
<keyword evidence="8" id="KW-0966">Cell projection</keyword>
<comment type="subunit">
    <text evidence="6">The basal body constitutes a major portion of the flagellar organelle and consists of a number of rings mounted on a central rod.</text>
</comment>
<feature type="domain" description="Flagellar basal body rod protein N-terminal" evidence="7">
    <location>
        <begin position="11"/>
        <end position="39"/>
    </location>
</feature>
<evidence type="ECO:0000256" key="1">
    <source>
        <dbReference type="ARBA" id="ARBA00004117"/>
    </source>
</evidence>
<sequence>MSINFDKALGIHAQALALREKRSEVLASNLVNADTPGYKARDLDFSSVLKQNMPSGLNLSGLNLERTRTNHLAPPELTLGARMMYRNPNQASLDGNTVEAHVEQAKFAENAVQYQASLNFINNSLAGLMTALRGE</sequence>
<keyword evidence="4 6" id="KW-0975">Bacterial flagellum</keyword>
<dbReference type="InterPro" id="IPR006300">
    <property type="entry name" value="FlgB"/>
</dbReference>
<name>H8GNF4_METAL</name>
<organism evidence="8 9">
    <name type="scientific">Methylomicrobium album BG8</name>
    <dbReference type="NCBI Taxonomy" id="686340"/>
    <lineage>
        <taxon>Bacteria</taxon>
        <taxon>Pseudomonadati</taxon>
        <taxon>Pseudomonadota</taxon>
        <taxon>Gammaproteobacteria</taxon>
        <taxon>Methylococcales</taxon>
        <taxon>Methylococcaceae</taxon>
        <taxon>Methylomicrobium</taxon>
    </lineage>
</organism>
<dbReference type="Proteomes" id="UP000005090">
    <property type="component" value="Chromosome"/>
</dbReference>
<dbReference type="HOGENOM" id="CLU_125463_1_0_6"/>
<evidence type="ECO:0000256" key="6">
    <source>
        <dbReference type="PIRNR" id="PIRNR002889"/>
    </source>
</evidence>
<evidence type="ECO:0000256" key="2">
    <source>
        <dbReference type="ARBA" id="ARBA00009677"/>
    </source>
</evidence>
<evidence type="ECO:0000313" key="9">
    <source>
        <dbReference type="Proteomes" id="UP000005090"/>
    </source>
</evidence>
<dbReference type="NCBIfam" id="TIGR01396">
    <property type="entry name" value="FlgB"/>
    <property type="match status" value="1"/>
</dbReference>
<gene>
    <name evidence="8" type="ORF">Metal_1780</name>
</gene>
<keyword evidence="9" id="KW-1185">Reference proteome</keyword>
<evidence type="ECO:0000259" key="7">
    <source>
        <dbReference type="Pfam" id="PF00460"/>
    </source>
</evidence>
<evidence type="ECO:0000313" key="8">
    <source>
        <dbReference type="EMBL" id="EIC29547.1"/>
    </source>
</evidence>
<evidence type="ECO:0000256" key="5">
    <source>
        <dbReference type="ARBA" id="ARBA00024934"/>
    </source>
</evidence>
<protein>
    <recommendedName>
        <fullName evidence="3 6">Flagellar basal body rod protein FlgB</fullName>
    </recommendedName>
</protein>
<reference evidence="8 9" key="1">
    <citation type="journal article" date="2013" name="Genome Announc.">
        <title>Genome Sequence of the Obligate Gammaproteobacterial Methanotroph Methylomicrobium album Strain BG8.</title>
        <authorList>
            <person name="Kits K.D."/>
            <person name="Kalyuzhnaya M.G."/>
            <person name="Klotz M.G."/>
            <person name="Jetten M.S."/>
            <person name="Op den Camp H.J."/>
            <person name="Vuilleumier S."/>
            <person name="Bringel F."/>
            <person name="Dispirito A.A."/>
            <person name="Murrell J.C."/>
            <person name="Bruce D."/>
            <person name="Cheng J.F."/>
            <person name="Copeland A."/>
            <person name="Goodwin L."/>
            <person name="Hauser L."/>
            <person name="Lajus A."/>
            <person name="Land M.L."/>
            <person name="Lapidus A."/>
            <person name="Lucas S."/>
            <person name="Medigue C."/>
            <person name="Pitluck S."/>
            <person name="Woyke T."/>
            <person name="Zeytun A."/>
            <person name="Stein L.Y."/>
        </authorList>
    </citation>
    <scope>NUCLEOTIDE SEQUENCE [LARGE SCALE GENOMIC DNA]</scope>
    <source>
        <strain evidence="8 9">BG8</strain>
    </source>
</reference>
<accession>H8GNF4</accession>
<keyword evidence="8" id="KW-0969">Cilium</keyword>
<evidence type="ECO:0000256" key="3">
    <source>
        <dbReference type="ARBA" id="ARBA00014376"/>
    </source>
</evidence>
<dbReference type="AlphaFoldDB" id="H8GNF4"/>
<comment type="similarity">
    <text evidence="2 6">Belongs to the flagella basal body rod proteins family.</text>
</comment>
<dbReference type="GO" id="GO:0071978">
    <property type="term" value="P:bacterial-type flagellum-dependent swarming motility"/>
    <property type="evidence" value="ECO:0007669"/>
    <property type="project" value="TreeGrafter"/>
</dbReference>